<sequence>MLLDWRGLGTSITGVVALGILHPCTQVRDGVYQHIDDKGNFENKTDESPPTSSVNWRSCSVRPAR</sequence>
<evidence type="ECO:0000313" key="3">
    <source>
        <dbReference type="Proteomes" id="UP000250123"/>
    </source>
</evidence>
<feature type="region of interest" description="Disordered" evidence="1">
    <location>
        <begin position="39"/>
        <end position="65"/>
    </location>
</feature>
<protein>
    <submittedName>
        <fullName evidence="2">Uncharacterized protein</fullName>
    </submittedName>
</protein>
<organism evidence="2 3">
    <name type="scientific">Shewanella benthica</name>
    <dbReference type="NCBI Taxonomy" id="43661"/>
    <lineage>
        <taxon>Bacteria</taxon>
        <taxon>Pseudomonadati</taxon>
        <taxon>Pseudomonadota</taxon>
        <taxon>Gammaproteobacteria</taxon>
        <taxon>Alteromonadales</taxon>
        <taxon>Shewanellaceae</taxon>
        <taxon>Shewanella</taxon>
    </lineage>
</organism>
<evidence type="ECO:0000256" key="1">
    <source>
        <dbReference type="SAM" id="MobiDB-lite"/>
    </source>
</evidence>
<accession>A0A330LXS2</accession>
<reference evidence="3" key="1">
    <citation type="submission" date="2018-06" db="EMBL/GenBank/DDBJ databases">
        <authorList>
            <person name="Cea G.-C."/>
            <person name="William W."/>
        </authorList>
    </citation>
    <scope>NUCLEOTIDE SEQUENCE [LARGE SCALE GENOMIC DNA]</scope>
    <source>
        <strain evidence="3">DB21MT-2</strain>
    </source>
</reference>
<dbReference type="AlphaFoldDB" id="A0A330LXS2"/>
<dbReference type="KEGG" id="sbk:SHEWBE_1117"/>
<feature type="compositionally biased region" description="Polar residues" evidence="1">
    <location>
        <begin position="48"/>
        <end position="58"/>
    </location>
</feature>
<dbReference type="Proteomes" id="UP000250123">
    <property type="component" value="Chromosome SHEWBE"/>
</dbReference>
<gene>
    <name evidence="2" type="ORF">SHEWBE_1117</name>
</gene>
<evidence type="ECO:0000313" key="2">
    <source>
        <dbReference type="EMBL" id="SQH75086.1"/>
    </source>
</evidence>
<name>A0A330LXS2_9GAMM</name>
<dbReference type="EMBL" id="LS483452">
    <property type="protein sequence ID" value="SQH75086.1"/>
    <property type="molecule type" value="Genomic_DNA"/>
</dbReference>
<proteinExistence type="predicted"/>